<dbReference type="EMBL" id="CP040871">
    <property type="protein sequence ID" value="QDA58217.1"/>
    <property type="molecule type" value="Genomic_DNA"/>
</dbReference>
<feature type="transmembrane region" description="Helical" evidence="1">
    <location>
        <begin position="219"/>
        <end position="241"/>
    </location>
</feature>
<evidence type="ECO:0000313" key="4">
    <source>
        <dbReference type="Proteomes" id="UP000308149"/>
    </source>
</evidence>
<feature type="transmembrane region" description="Helical" evidence="1">
    <location>
        <begin position="253"/>
        <end position="271"/>
    </location>
</feature>
<feature type="transmembrane region" description="Helical" evidence="1">
    <location>
        <begin position="187"/>
        <end position="207"/>
    </location>
</feature>
<dbReference type="Proteomes" id="UP000308149">
    <property type="component" value="Chromosome"/>
</dbReference>
<protein>
    <recommendedName>
        <fullName evidence="2">Acyltransferase 3 domain-containing protein</fullName>
    </recommendedName>
</protein>
<dbReference type="PANTHER" id="PTHR36927">
    <property type="entry name" value="BLR4337 PROTEIN"/>
    <property type="match status" value="1"/>
</dbReference>
<feature type="transmembrane region" description="Helical" evidence="1">
    <location>
        <begin position="101"/>
        <end position="119"/>
    </location>
</feature>
<keyword evidence="4" id="KW-1185">Reference proteome</keyword>
<sequence>MRARPRSSELAAMQAGNRVHYMDNLRALAMLAGVVFHAALAYSPLMHPVWPAADAGNARIVDAFAWFLHMFRMPLFFAVAGYFAALLVARRGMAGLFRNRGVRVLLPLVLFAPLVLAGMGRLTERAALSAAHPSPALAWIRAYIAQHGAMPSMPGWAHLWFLFYLLLFTLMVWIASTLELGRIGRRIAAMPAVAMLAGLPVLLAPALALTGTPWPAPEFFVPALWALAFFGVYFAFGYQLFHHEALLARLQPLSALLPIGAIAAYALLFRLTDGFAATHASTAQHMLHALLEACAGLWMTLWCLLAAQRWLDTRNAAMRWLADGSYWVYIVHLPLLLAIQYRLLDLPMHWAAKFAISVSATALLSFASYQLLVRRSVLGRLLNGRQSGRRSRAVAMHGS</sequence>
<feature type="transmembrane region" description="Helical" evidence="1">
    <location>
        <begin position="65"/>
        <end position="89"/>
    </location>
</feature>
<keyword evidence="1" id="KW-0472">Membrane</keyword>
<dbReference type="RefSeq" id="WP_139717465.1">
    <property type="nucleotide sequence ID" value="NZ_CP040871.1"/>
</dbReference>
<dbReference type="PANTHER" id="PTHR36927:SF1">
    <property type="entry name" value="MDO-LIKE PROTEIN"/>
    <property type="match status" value="1"/>
</dbReference>
<name>A0A5B7ZTT5_9GAMM</name>
<accession>A0A5B7ZTT5</accession>
<reference evidence="3 4" key="1">
    <citation type="submission" date="2019-06" db="EMBL/GenBank/DDBJ databases">
        <title>Thermomonas aquatica sp. nov., isolated from an industrial wastewater treatment plant.</title>
        <authorList>
            <person name="Jeon J.H."/>
            <person name="Park D.-S."/>
        </authorList>
    </citation>
    <scope>NUCLEOTIDE SEQUENCE [LARGE SCALE GENOMIC DNA]</scope>
    <source>
        <strain evidence="3 4">SY21</strain>
    </source>
</reference>
<evidence type="ECO:0000259" key="2">
    <source>
        <dbReference type="Pfam" id="PF01757"/>
    </source>
</evidence>
<proteinExistence type="predicted"/>
<feature type="transmembrane region" description="Helical" evidence="1">
    <location>
        <begin position="350"/>
        <end position="372"/>
    </location>
</feature>
<feature type="transmembrane region" description="Helical" evidence="1">
    <location>
        <begin position="157"/>
        <end position="175"/>
    </location>
</feature>
<dbReference type="InterPro" id="IPR050623">
    <property type="entry name" value="Glucan_succinyl_AcylTrfase"/>
</dbReference>
<dbReference type="KEGG" id="thes:FHQ07_13320"/>
<dbReference type="OrthoDB" id="341887at2"/>
<organism evidence="3 4">
    <name type="scientific">Thermomonas aquatica</name>
    <dbReference type="NCBI Taxonomy" id="2202149"/>
    <lineage>
        <taxon>Bacteria</taxon>
        <taxon>Pseudomonadati</taxon>
        <taxon>Pseudomonadota</taxon>
        <taxon>Gammaproteobacteria</taxon>
        <taxon>Lysobacterales</taxon>
        <taxon>Lysobacteraceae</taxon>
        <taxon>Thermomonas</taxon>
    </lineage>
</organism>
<feature type="transmembrane region" description="Helical" evidence="1">
    <location>
        <begin position="286"/>
        <end position="305"/>
    </location>
</feature>
<dbReference type="AlphaFoldDB" id="A0A5B7ZTT5"/>
<keyword evidence="1" id="KW-1133">Transmembrane helix</keyword>
<feature type="domain" description="Acyltransferase 3" evidence="2">
    <location>
        <begin position="20"/>
        <end position="367"/>
    </location>
</feature>
<dbReference type="InterPro" id="IPR002656">
    <property type="entry name" value="Acyl_transf_3_dom"/>
</dbReference>
<gene>
    <name evidence="3" type="ORF">FHQ07_13320</name>
</gene>
<evidence type="ECO:0000256" key="1">
    <source>
        <dbReference type="SAM" id="Phobius"/>
    </source>
</evidence>
<feature type="transmembrane region" description="Helical" evidence="1">
    <location>
        <begin position="326"/>
        <end position="344"/>
    </location>
</feature>
<keyword evidence="1" id="KW-0812">Transmembrane</keyword>
<evidence type="ECO:0000313" key="3">
    <source>
        <dbReference type="EMBL" id="QDA58217.1"/>
    </source>
</evidence>
<dbReference type="GO" id="GO:0016747">
    <property type="term" value="F:acyltransferase activity, transferring groups other than amino-acyl groups"/>
    <property type="evidence" value="ECO:0007669"/>
    <property type="project" value="InterPro"/>
</dbReference>
<dbReference type="Pfam" id="PF01757">
    <property type="entry name" value="Acyl_transf_3"/>
    <property type="match status" value="1"/>
</dbReference>